<dbReference type="RefSeq" id="WP_099106311.1">
    <property type="nucleotide sequence ID" value="NZ_JAATJF010000001.1"/>
</dbReference>
<dbReference type="Proteomes" id="UP000226437">
    <property type="component" value="Unassembled WGS sequence"/>
</dbReference>
<evidence type="ECO:0000256" key="4">
    <source>
        <dbReference type="HAMAP-Rule" id="MF_01401"/>
    </source>
</evidence>
<evidence type="ECO:0000256" key="2">
    <source>
        <dbReference type="ARBA" id="ARBA00047806"/>
    </source>
</evidence>
<dbReference type="EC" id="1.8.4.11" evidence="4"/>
<dbReference type="Pfam" id="PF01625">
    <property type="entry name" value="PMSR"/>
    <property type="match status" value="1"/>
</dbReference>
<dbReference type="Gene3D" id="3.30.1060.10">
    <property type="entry name" value="Peptide methionine sulphoxide reductase MsrA"/>
    <property type="match status" value="1"/>
</dbReference>
<feature type="active site" evidence="4">
    <location>
        <position position="29"/>
    </location>
</feature>
<name>A0A2G0CFE9_9BACT</name>
<dbReference type="InterPro" id="IPR036509">
    <property type="entry name" value="Met_Sox_Rdtase_MsrA_sf"/>
</dbReference>
<sequence length="197" mass="22419">MSTSPQFGEVLNQVDNNDRQETIVLGGGCFWCVEAVFQDIQGVQRVINGYAGGDAKTANYEAVCTKQTDHVEVVLLEFDPEEISRDEILEIFFVSHDPTTPNRQGNDIGPQYRSAVFYTDQAQKEAAERQMSELVPELYGKPAVTELRPFQSFYPAEDYHQNYYSKVGDRNSYCTFVITPKVGKIRKKYSHRLKSRA</sequence>
<dbReference type="GO" id="GO:0033744">
    <property type="term" value="F:L-methionine:thioredoxin-disulfide S-oxidoreductase activity"/>
    <property type="evidence" value="ECO:0007669"/>
    <property type="project" value="RHEA"/>
</dbReference>
<organism evidence="6 7">
    <name type="scientific">Neolewinella marina</name>
    <dbReference type="NCBI Taxonomy" id="438751"/>
    <lineage>
        <taxon>Bacteria</taxon>
        <taxon>Pseudomonadati</taxon>
        <taxon>Bacteroidota</taxon>
        <taxon>Saprospiria</taxon>
        <taxon>Saprospirales</taxon>
        <taxon>Lewinellaceae</taxon>
        <taxon>Neolewinella</taxon>
    </lineage>
</organism>
<dbReference type="HAMAP" id="MF_01401">
    <property type="entry name" value="MsrA"/>
    <property type="match status" value="1"/>
</dbReference>
<evidence type="ECO:0000259" key="5">
    <source>
        <dbReference type="Pfam" id="PF01625"/>
    </source>
</evidence>
<protein>
    <recommendedName>
        <fullName evidence="4">Peptide methionine sulfoxide reductase MsrA</fullName>
        <shortName evidence="4">Protein-methionine-S-oxide reductase</shortName>
        <ecNumber evidence="4">1.8.4.11</ecNumber>
    </recommendedName>
    <alternativeName>
        <fullName evidence="4">Peptide-methionine (S)-S-oxide reductase</fullName>
        <shortName evidence="4">Peptide Met(O) reductase</shortName>
    </alternativeName>
</protein>
<dbReference type="NCBIfam" id="TIGR00401">
    <property type="entry name" value="msrA"/>
    <property type="match status" value="1"/>
</dbReference>
<accession>A0A2G0CFE9</accession>
<dbReference type="PANTHER" id="PTHR43774">
    <property type="entry name" value="PEPTIDE METHIONINE SULFOXIDE REDUCTASE"/>
    <property type="match status" value="1"/>
</dbReference>
<keyword evidence="7" id="KW-1185">Reference proteome</keyword>
<feature type="domain" description="Peptide methionine sulphoxide reductase MsrA" evidence="5">
    <location>
        <begin position="22"/>
        <end position="174"/>
    </location>
</feature>
<comment type="similarity">
    <text evidence="4">Belongs to the MsrA Met sulfoxide reductase family.</text>
</comment>
<keyword evidence="1 4" id="KW-0560">Oxidoreductase</keyword>
<evidence type="ECO:0000313" key="7">
    <source>
        <dbReference type="Proteomes" id="UP000226437"/>
    </source>
</evidence>
<dbReference type="OrthoDB" id="4174719at2"/>
<dbReference type="SUPFAM" id="SSF55068">
    <property type="entry name" value="Peptide methionine sulfoxide reductase"/>
    <property type="match status" value="1"/>
</dbReference>
<comment type="function">
    <text evidence="4">Has an important function as a repair enzyme for proteins that have been inactivated by oxidation. Catalyzes the reversible oxidation-reduction of methionine sulfoxide in proteins to methionine.</text>
</comment>
<dbReference type="InterPro" id="IPR002569">
    <property type="entry name" value="Met_Sox_Rdtase_MsrA_dom"/>
</dbReference>
<evidence type="ECO:0000256" key="1">
    <source>
        <dbReference type="ARBA" id="ARBA00023002"/>
    </source>
</evidence>
<comment type="caution">
    <text evidence="6">The sequence shown here is derived from an EMBL/GenBank/DDBJ whole genome shotgun (WGS) entry which is preliminary data.</text>
</comment>
<dbReference type="GO" id="GO:0008113">
    <property type="term" value="F:peptide-methionine (S)-S-oxide reductase activity"/>
    <property type="evidence" value="ECO:0007669"/>
    <property type="project" value="UniProtKB-UniRule"/>
</dbReference>
<comment type="catalytic activity">
    <reaction evidence="3 4">
        <text>[thioredoxin]-disulfide + L-methionine + H2O = L-methionine (S)-S-oxide + [thioredoxin]-dithiol</text>
        <dbReference type="Rhea" id="RHEA:19993"/>
        <dbReference type="Rhea" id="RHEA-COMP:10698"/>
        <dbReference type="Rhea" id="RHEA-COMP:10700"/>
        <dbReference type="ChEBI" id="CHEBI:15377"/>
        <dbReference type="ChEBI" id="CHEBI:29950"/>
        <dbReference type="ChEBI" id="CHEBI:50058"/>
        <dbReference type="ChEBI" id="CHEBI:57844"/>
        <dbReference type="ChEBI" id="CHEBI:58772"/>
        <dbReference type="EC" id="1.8.4.11"/>
    </reaction>
</comment>
<reference evidence="6 7" key="1">
    <citation type="submission" date="2017-10" db="EMBL/GenBank/DDBJ databases">
        <title>The draft genome sequence of Lewinella marina KCTC 32374.</title>
        <authorList>
            <person name="Wang K."/>
        </authorList>
    </citation>
    <scope>NUCLEOTIDE SEQUENCE [LARGE SCALE GENOMIC DNA]</scope>
    <source>
        <strain evidence="6 7">MKG-38</strain>
    </source>
</reference>
<proteinExistence type="inferred from homology"/>
<evidence type="ECO:0000256" key="3">
    <source>
        <dbReference type="ARBA" id="ARBA00048782"/>
    </source>
</evidence>
<gene>
    <name evidence="4 6" type="primary">msrA</name>
    <name evidence="6" type="ORF">CGL56_09550</name>
</gene>
<comment type="catalytic activity">
    <reaction evidence="2 4">
        <text>L-methionyl-[protein] + [thioredoxin]-disulfide + H2O = L-methionyl-(S)-S-oxide-[protein] + [thioredoxin]-dithiol</text>
        <dbReference type="Rhea" id="RHEA:14217"/>
        <dbReference type="Rhea" id="RHEA-COMP:10698"/>
        <dbReference type="Rhea" id="RHEA-COMP:10700"/>
        <dbReference type="Rhea" id="RHEA-COMP:12313"/>
        <dbReference type="Rhea" id="RHEA-COMP:12315"/>
        <dbReference type="ChEBI" id="CHEBI:15377"/>
        <dbReference type="ChEBI" id="CHEBI:16044"/>
        <dbReference type="ChEBI" id="CHEBI:29950"/>
        <dbReference type="ChEBI" id="CHEBI:44120"/>
        <dbReference type="ChEBI" id="CHEBI:50058"/>
        <dbReference type="EC" id="1.8.4.11"/>
    </reaction>
</comment>
<dbReference type="AlphaFoldDB" id="A0A2G0CFE9"/>
<dbReference type="PANTHER" id="PTHR43774:SF1">
    <property type="entry name" value="PEPTIDE METHIONINE SULFOXIDE REDUCTASE MSRA 2"/>
    <property type="match status" value="1"/>
</dbReference>
<evidence type="ECO:0000313" key="6">
    <source>
        <dbReference type="EMBL" id="PHK98701.1"/>
    </source>
</evidence>
<dbReference type="EMBL" id="PDLO01000003">
    <property type="protein sequence ID" value="PHK98701.1"/>
    <property type="molecule type" value="Genomic_DNA"/>
</dbReference>